<accession>A0ABX2VV69</accession>
<evidence type="ECO:0000313" key="3">
    <source>
        <dbReference type="Proteomes" id="UP000002039"/>
    </source>
</evidence>
<feature type="compositionally biased region" description="Polar residues" evidence="1">
    <location>
        <begin position="1"/>
        <end position="21"/>
    </location>
</feature>
<keyword evidence="3" id="KW-1185">Reference proteome</keyword>
<dbReference type="EMBL" id="EQ999976">
    <property type="protein sequence ID" value="OAT01061.1"/>
    <property type="molecule type" value="Genomic_DNA"/>
</dbReference>
<evidence type="ECO:0000313" key="2">
    <source>
        <dbReference type="EMBL" id="OAT01061.1"/>
    </source>
</evidence>
<protein>
    <submittedName>
        <fullName evidence="2">Uncharacterized protein</fullName>
    </submittedName>
</protein>
<name>A0ABX2VV69_AJEDR</name>
<dbReference type="Proteomes" id="UP000002039">
    <property type="component" value="Unassembled WGS sequence"/>
</dbReference>
<proteinExistence type="predicted"/>
<dbReference type="RefSeq" id="XP_045280788.1">
    <property type="nucleotide sequence ID" value="XM_045426066.1"/>
</dbReference>
<organism evidence="2 3">
    <name type="scientific">Ajellomyces dermatitidis (strain ER-3 / ATCC MYA-2586)</name>
    <name type="common">Blastomyces dermatitidis</name>
    <dbReference type="NCBI Taxonomy" id="559297"/>
    <lineage>
        <taxon>Eukaryota</taxon>
        <taxon>Fungi</taxon>
        <taxon>Dikarya</taxon>
        <taxon>Ascomycota</taxon>
        <taxon>Pezizomycotina</taxon>
        <taxon>Eurotiomycetes</taxon>
        <taxon>Eurotiomycetidae</taxon>
        <taxon>Onygenales</taxon>
        <taxon>Ajellomycetaceae</taxon>
        <taxon>Blastomyces</taxon>
    </lineage>
</organism>
<gene>
    <name evidence="2" type="ORF">BDCG_16880</name>
</gene>
<evidence type="ECO:0000256" key="1">
    <source>
        <dbReference type="SAM" id="MobiDB-lite"/>
    </source>
</evidence>
<sequence length="387" mass="44456">MPVNTRSTNCEETPENQTTAPGSFPTPITARKPPHNNNNQDNDNMADEAAALRRRIAQMDEELRQMRASSNPTATATVNDGNDLSPDLAAYLQNQGDTPALSRVLQEFRERVKYLQKPGLLKSTSDYSIWKEEILLVVKQSHTEDILTSKPLENASKDMKRFWEERNSWLYNFVWSSVSIEAKSLFTIPQDSLSSAALWNAIAASFSEWVEIRRARLSKEFNDISATATYDGFNRLFIERLLAIRVEYIRLGYANIPNFIFFDKLLNGLTKKWSTFIRDRMDYAAKDDNATSLEDDFLDLCRDILLRLPLDDKNARNDTKNNKDATKDVKDNKNTKKKCTACKMEGHDEPSCWFEHPEKRPADWKNRKKVNDDDAATPVCYNTEQVF</sequence>
<dbReference type="GeneID" id="69031772"/>
<feature type="region of interest" description="Disordered" evidence="1">
    <location>
        <begin position="1"/>
        <end position="43"/>
    </location>
</feature>
<reference evidence="3" key="1">
    <citation type="journal article" date="2015" name="PLoS Genet.">
        <title>The dynamic genome and transcriptome of the human fungal pathogen Blastomyces and close relative Emmonsia.</title>
        <authorList>
            <person name="Munoz J.F."/>
            <person name="Gauthier G.M."/>
            <person name="Desjardins C.A."/>
            <person name="Gallo J.E."/>
            <person name="Holder J."/>
            <person name="Sullivan T.D."/>
            <person name="Marty A.J."/>
            <person name="Carmen J.C."/>
            <person name="Chen Z."/>
            <person name="Ding L."/>
            <person name="Gujja S."/>
            <person name="Magrini V."/>
            <person name="Misas E."/>
            <person name="Mitreva M."/>
            <person name="Priest M."/>
            <person name="Saif S."/>
            <person name="Whiston E.A."/>
            <person name="Young S."/>
            <person name="Zeng Q."/>
            <person name="Goldman W.E."/>
            <person name="Mardis E.R."/>
            <person name="Taylor J.W."/>
            <person name="McEwen J.G."/>
            <person name="Clay O.K."/>
            <person name="Klein B.S."/>
            <person name="Cuomo C.A."/>
        </authorList>
    </citation>
    <scope>NUCLEOTIDE SEQUENCE [LARGE SCALE GENOMIC DNA]</scope>
    <source>
        <strain evidence="3">ER-3 / ATCC MYA-2586</strain>
    </source>
</reference>